<dbReference type="SMART" id="SM00065">
    <property type="entry name" value="GAF"/>
    <property type="match status" value="1"/>
</dbReference>
<dbReference type="EMBL" id="CP000629">
    <property type="protein sequence ID" value="ACM29705.1"/>
    <property type="molecule type" value="Genomic_DNA"/>
</dbReference>
<evidence type="ECO:0000256" key="2">
    <source>
        <dbReference type="ARBA" id="ARBA00022777"/>
    </source>
</evidence>
<dbReference type="InterPro" id="IPR003594">
    <property type="entry name" value="HATPase_dom"/>
</dbReference>
<protein>
    <submittedName>
        <fullName evidence="6">Two-component sensor histidine kinase protein</fullName>
    </submittedName>
</protein>
<dbReference type="Pfam" id="PF07730">
    <property type="entry name" value="HisKA_3"/>
    <property type="match status" value="1"/>
</dbReference>
<evidence type="ECO:0000259" key="5">
    <source>
        <dbReference type="SMART" id="SM00387"/>
    </source>
</evidence>
<dbReference type="InterPro" id="IPR036890">
    <property type="entry name" value="HATPase_C_sf"/>
</dbReference>
<dbReference type="HOGENOM" id="CLU_667011_0_0_5"/>
<dbReference type="AlphaFoldDB" id="B9JIG3"/>
<dbReference type="InterPro" id="IPR011712">
    <property type="entry name" value="Sig_transdc_His_kin_sub3_dim/P"/>
</dbReference>
<dbReference type="Pfam" id="PF13185">
    <property type="entry name" value="GAF_2"/>
    <property type="match status" value="1"/>
</dbReference>
<dbReference type="eggNOG" id="COG2203">
    <property type="taxonomic scope" value="Bacteria"/>
</dbReference>
<dbReference type="CDD" id="cd16917">
    <property type="entry name" value="HATPase_UhpB-NarQ-NarX-like"/>
    <property type="match status" value="1"/>
</dbReference>
<evidence type="ECO:0000256" key="3">
    <source>
        <dbReference type="ARBA" id="ARBA00023012"/>
    </source>
</evidence>
<dbReference type="SMART" id="SM00387">
    <property type="entry name" value="HATPase_c"/>
    <property type="match status" value="1"/>
</dbReference>
<dbReference type="KEGG" id="ara:Arad_8426"/>
<evidence type="ECO:0000313" key="6">
    <source>
        <dbReference type="EMBL" id="ACM29705.1"/>
    </source>
</evidence>
<gene>
    <name evidence="6" type="ordered locus">Arad_8426</name>
</gene>
<dbReference type="Pfam" id="PF02518">
    <property type="entry name" value="HATPase_c"/>
    <property type="match status" value="1"/>
</dbReference>
<dbReference type="InterPro" id="IPR050482">
    <property type="entry name" value="Sensor_HK_TwoCompSys"/>
</dbReference>
<dbReference type="PANTHER" id="PTHR24421">
    <property type="entry name" value="NITRATE/NITRITE SENSOR PROTEIN NARX-RELATED"/>
    <property type="match status" value="1"/>
</dbReference>
<feature type="domain" description="Histidine kinase/HSP90-like ATPase" evidence="5">
    <location>
        <begin position="387"/>
        <end position="480"/>
    </location>
</feature>
<proteinExistence type="predicted"/>
<dbReference type="GO" id="GO:0000155">
    <property type="term" value="F:phosphorelay sensor kinase activity"/>
    <property type="evidence" value="ECO:0007669"/>
    <property type="project" value="InterPro"/>
</dbReference>
<dbReference type="InterPro" id="IPR029016">
    <property type="entry name" value="GAF-like_dom_sf"/>
</dbReference>
<feature type="domain" description="GAF" evidence="4">
    <location>
        <begin position="101"/>
        <end position="252"/>
    </location>
</feature>
<evidence type="ECO:0000313" key="7">
    <source>
        <dbReference type="Proteomes" id="UP000001600"/>
    </source>
</evidence>
<dbReference type="InterPro" id="IPR003018">
    <property type="entry name" value="GAF"/>
</dbReference>
<reference evidence="6 7" key="1">
    <citation type="journal article" date="2009" name="J. Bacteriol.">
        <title>Genome sequences of three Agrobacterium biovars help elucidate the evolution of multichromosome genomes in bacteria.</title>
        <authorList>
            <person name="Slater S.C."/>
            <person name="Goldman B.S."/>
            <person name="Goodner B."/>
            <person name="Setubal J.C."/>
            <person name="Farrand S.K."/>
            <person name="Nester E.W."/>
            <person name="Burr T.J."/>
            <person name="Banta L."/>
            <person name="Dickerman A.W."/>
            <person name="Paulsen I."/>
            <person name="Otten L."/>
            <person name="Suen G."/>
            <person name="Welch R."/>
            <person name="Almeida N.F."/>
            <person name="Arnold F."/>
            <person name="Burton O.T."/>
            <person name="Du Z."/>
            <person name="Ewing A."/>
            <person name="Godsy E."/>
            <person name="Heisel S."/>
            <person name="Houmiel K.L."/>
            <person name="Jhaveri J."/>
            <person name="Lu J."/>
            <person name="Miller N.M."/>
            <person name="Norton S."/>
            <person name="Chen Q."/>
            <person name="Phoolcharoen W."/>
            <person name="Ohlin V."/>
            <person name="Ondrusek D."/>
            <person name="Pride N."/>
            <person name="Stricklin S.L."/>
            <person name="Sun J."/>
            <person name="Wheeler C."/>
            <person name="Wilson L."/>
            <person name="Zhu H."/>
            <person name="Wood D.W."/>
        </authorList>
    </citation>
    <scope>NUCLEOTIDE SEQUENCE [LARGE SCALE GENOMIC DNA]</scope>
    <source>
        <strain evidence="7">K84 / ATCC BAA-868</strain>
    </source>
</reference>
<dbReference type="STRING" id="311403.Arad_8426"/>
<organism evidence="6 7">
    <name type="scientific">Rhizobium rhizogenes (strain K84 / ATCC BAA-868)</name>
    <name type="common">Agrobacterium radiobacter</name>
    <dbReference type="NCBI Taxonomy" id="311403"/>
    <lineage>
        <taxon>Bacteria</taxon>
        <taxon>Pseudomonadati</taxon>
        <taxon>Pseudomonadota</taxon>
        <taxon>Alphaproteobacteria</taxon>
        <taxon>Hyphomicrobiales</taxon>
        <taxon>Rhizobiaceae</taxon>
        <taxon>Rhizobium/Agrobacterium group</taxon>
        <taxon>Rhizobium</taxon>
    </lineage>
</organism>
<dbReference type="eggNOG" id="COG4585">
    <property type="taxonomic scope" value="Bacteria"/>
</dbReference>
<dbReference type="Gene3D" id="3.30.450.40">
    <property type="match status" value="1"/>
</dbReference>
<keyword evidence="1" id="KW-0808">Transferase</keyword>
<dbReference type="Proteomes" id="UP000001600">
    <property type="component" value="Chromosome 2"/>
</dbReference>
<keyword evidence="2 6" id="KW-0418">Kinase</keyword>
<accession>B9JIG3</accession>
<sequence>MFENSICAEGSPVSKNRMSEILSVVQALNGTDVAGFRIKIAPFRKTNDPDQRLMTFGFRVPQLAWGEVGALPGRAALHTLEPRSVFDHYLSISRLLAGQLDFHSVIRSVAAEISHVIPYDHFDVCIIMVDEKYHIAYESGLETDWGKRHPAPVSDSPIRTLLWGEVDHLLTDDACNDSRFHFEGAFSHPIISQELRSRLHVPLKVQGNVIGALSCSSHQTGLYGLQDVENARAIADLLAPHFFAIRTAEQAKRSAIVEAEARAREEGLRLGALKLTEALEAERQRIGMDLHDQTLADLTRLSRRMERLAHTPDVTGEALEPLFRGLQQCMHDLRQIIEEAKPSVLQLFGFAQAVENHLERSIQESGAGVEWKLTDETNGAIDCLEQSVSIALFRIAQEAINNAIRHAQASRILVRLGAAGGALTIEIDDDGVGLTHSRKPSGGGIENMKTRARLISARFAARPAGPKGGTCVSVTLAGRPLAAGGAA</sequence>
<dbReference type="GO" id="GO:0046983">
    <property type="term" value="F:protein dimerization activity"/>
    <property type="evidence" value="ECO:0007669"/>
    <property type="project" value="InterPro"/>
</dbReference>
<evidence type="ECO:0000256" key="1">
    <source>
        <dbReference type="ARBA" id="ARBA00022679"/>
    </source>
</evidence>
<keyword evidence="3" id="KW-0902">Two-component regulatory system</keyword>
<dbReference type="SUPFAM" id="SSF55874">
    <property type="entry name" value="ATPase domain of HSP90 chaperone/DNA topoisomerase II/histidine kinase"/>
    <property type="match status" value="1"/>
</dbReference>
<dbReference type="SUPFAM" id="SSF55781">
    <property type="entry name" value="GAF domain-like"/>
    <property type="match status" value="1"/>
</dbReference>
<name>B9JIG3_RHIR8</name>
<evidence type="ECO:0000259" key="4">
    <source>
        <dbReference type="SMART" id="SM00065"/>
    </source>
</evidence>
<dbReference type="GO" id="GO:0016020">
    <property type="term" value="C:membrane"/>
    <property type="evidence" value="ECO:0007669"/>
    <property type="project" value="InterPro"/>
</dbReference>
<dbReference type="Gene3D" id="3.30.565.10">
    <property type="entry name" value="Histidine kinase-like ATPase, C-terminal domain"/>
    <property type="match status" value="1"/>
</dbReference>